<evidence type="ECO:0000256" key="2">
    <source>
        <dbReference type="ARBA" id="ARBA00022475"/>
    </source>
</evidence>
<comment type="subcellular location">
    <subcellularLocation>
        <location evidence="1">Cell inner membrane</location>
        <topology evidence="1">Multi-pass membrane protein</topology>
    </subcellularLocation>
</comment>
<evidence type="ECO:0000256" key="6">
    <source>
        <dbReference type="ARBA" id="ARBA00023136"/>
    </source>
</evidence>
<feature type="transmembrane region" description="Helical" evidence="7">
    <location>
        <begin position="217"/>
        <end position="239"/>
    </location>
</feature>
<organism evidence="9 10">
    <name type="scientific">Geochorda subterranea</name>
    <dbReference type="NCBI Taxonomy" id="3109564"/>
    <lineage>
        <taxon>Bacteria</taxon>
        <taxon>Bacillati</taxon>
        <taxon>Bacillota</taxon>
        <taxon>Limnochordia</taxon>
        <taxon>Limnochordales</taxon>
        <taxon>Geochordaceae</taxon>
        <taxon>Geochorda</taxon>
    </lineage>
</organism>
<dbReference type="PIRSF" id="PIRSF006066">
    <property type="entry name" value="HI0050"/>
    <property type="match status" value="1"/>
</dbReference>
<keyword evidence="4 7" id="KW-0812">Transmembrane</keyword>
<feature type="transmembrane region" description="Helical" evidence="7">
    <location>
        <begin position="318"/>
        <end position="348"/>
    </location>
</feature>
<proteinExistence type="predicted"/>
<feature type="transmembrane region" description="Helical" evidence="7">
    <location>
        <begin position="90"/>
        <end position="110"/>
    </location>
</feature>
<evidence type="ECO:0000313" key="10">
    <source>
        <dbReference type="Proteomes" id="UP001333102"/>
    </source>
</evidence>
<dbReference type="RefSeq" id="WP_324670055.1">
    <property type="nucleotide sequence ID" value="NZ_CP141614.1"/>
</dbReference>
<keyword evidence="6 7" id="KW-0472">Membrane</keyword>
<reference evidence="10" key="1">
    <citation type="submission" date="2023-12" db="EMBL/GenBank/DDBJ databases">
        <title>Novel isolates from deep terrestrial aquifers shed light on the physiology and ecology of the class Limnochordia.</title>
        <authorList>
            <person name="Karnachuk O.V."/>
            <person name="Lukina A.P."/>
            <person name="Avakyan M.R."/>
            <person name="Kadnikov V."/>
            <person name="Begmatov S."/>
            <person name="Beletsky A.V."/>
            <person name="Mardanov A.V."/>
            <person name="Ravin N.V."/>
        </authorList>
    </citation>
    <scope>NUCLEOTIDE SEQUENCE [LARGE SCALE GENOMIC DNA]</scope>
    <source>
        <strain evidence="10">LN</strain>
    </source>
</reference>
<dbReference type="InterPro" id="IPR010656">
    <property type="entry name" value="DctM"/>
</dbReference>
<feature type="transmembrane region" description="Helical" evidence="7">
    <location>
        <begin position="360"/>
        <end position="381"/>
    </location>
</feature>
<dbReference type="PANTHER" id="PTHR33362:SF2">
    <property type="entry name" value="TRAP TRANSPORTER LARGE PERMEASE PROTEIN"/>
    <property type="match status" value="1"/>
</dbReference>
<sequence>MHKPMSLAILLGTFFALLAAGLPIAFALGLASLAYMILFMPGVSLTIIPQHIFAGADSFTLTAIPFFVLMGELMNAGGISRRLVDFARTLVGHLRGGLGLVSLVASMIFASFSGSAIANAVATGSVTIPSMIRAGYPRALAAAIEGSASSLGAVIPPSIPMIVYGTLAGVSVGGLFAGGYVPALLMGLGLAVVIRAKAKRLGIQVQARASWGEILQALRESALALLTPVIVMGGILGGVMTPTEAGAVGALYTLLMALLAYRELSWRDLPRILLNTALHTGVAMLVMTVATAFSWIMAYEMIPNRVASAVLSSIQQPWLLMIAIVALLLVIGTFLDTISALVILTPVLVPVATRVGIDPLFFGIIVTIALTLAVLTPPVGVVLFVTSSTAGTTLEKTSREVLLFLAVLVAGTLLCAVWPDLVMWLPRLLGFR</sequence>
<name>A0ABZ1BSC1_9FIRM</name>
<feature type="transmembrane region" description="Helical" evidence="7">
    <location>
        <begin position="401"/>
        <end position="425"/>
    </location>
</feature>
<evidence type="ECO:0000256" key="4">
    <source>
        <dbReference type="ARBA" id="ARBA00022692"/>
    </source>
</evidence>
<gene>
    <name evidence="9" type="ORF">VLY81_05660</name>
</gene>
<keyword evidence="2" id="KW-1003">Cell membrane</keyword>
<evidence type="ECO:0000256" key="1">
    <source>
        <dbReference type="ARBA" id="ARBA00004429"/>
    </source>
</evidence>
<feature type="domain" description="TRAP C4-dicarboxylate transport system permease DctM subunit" evidence="8">
    <location>
        <begin position="11"/>
        <end position="420"/>
    </location>
</feature>
<dbReference type="NCBIfam" id="TIGR00786">
    <property type="entry name" value="dctM"/>
    <property type="match status" value="1"/>
</dbReference>
<accession>A0ABZ1BSC1</accession>
<keyword evidence="3" id="KW-0997">Cell inner membrane</keyword>
<feature type="transmembrane region" description="Helical" evidence="7">
    <location>
        <begin position="51"/>
        <end position="69"/>
    </location>
</feature>
<dbReference type="Proteomes" id="UP001333102">
    <property type="component" value="Chromosome"/>
</dbReference>
<dbReference type="Pfam" id="PF06808">
    <property type="entry name" value="DctM"/>
    <property type="match status" value="1"/>
</dbReference>
<dbReference type="InterPro" id="IPR004681">
    <property type="entry name" value="TRAP_DctM"/>
</dbReference>
<dbReference type="PANTHER" id="PTHR33362">
    <property type="entry name" value="SIALIC ACID TRAP TRANSPORTER PERMEASE PROTEIN SIAT-RELATED"/>
    <property type="match status" value="1"/>
</dbReference>
<feature type="transmembrane region" description="Helical" evidence="7">
    <location>
        <begin position="273"/>
        <end position="298"/>
    </location>
</feature>
<evidence type="ECO:0000256" key="3">
    <source>
        <dbReference type="ARBA" id="ARBA00022519"/>
    </source>
</evidence>
<evidence type="ECO:0000313" key="9">
    <source>
        <dbReference type="EMBL" id="WRP15649.1"/>
    </source>
</evidence>
<evidence type="ECO:0000256" key="5">
    <source>
        <dbReference type="ARBA" id="ARBA00022989"/>
    </source>
</evidence>
<keyword evidence="5 7" id="KW-1133">Transmembrane helix</keyword>
<keyword evidence="10" id="KW-1185">Reference proteome</keyword>
<evidence type="ECO:0000259" key="8">
    <source>
        <dbReference type="Pfam" id="PF06808"/>
    </source>
</evidence>
<evidence type="ECO:0000256" key="7">
    <source>
        <dbReference type="SAM" id="Phobius"/>
    </source>
</evidence>
<dbReference type="EMBL" id="CP141614">
    <property type="protein sequence ID" value="WRP15649.1"/>
    <property type="molecule type" value="Genomic_DNA"/>
</dbReference>
<feature type="transmembrane region" description="Helical" evidence="7">
    <location>
        <begin position="245"/>
        <end position="261"/>
    </location>
</feature>
<feature type="transmembrane region" description="Helical" evidence="7">
    <location>
        <begin position="173"/>
        <end position="196"/>
    </location>
</feature>
<protein>
    <submittedName>
        <fullName evidence="9">TRAP transporter large permease</fullName>
    </submittedName>
</protein>